<keyword evidence="1" id="KW-0472">Membrane</keyword>
<accession>N6X5K1</accession>
<dbReference type="RefSeq" id="WP_004580673.1">
    <property type="nucleotide sequence ID" value="NZ_AP028878.1"/>
</dbReference>
<dbReference type="Proteomes" id="UP000013165">
    <property type="component" value="Unassembled WGS sequence"/>
</dbReference>
<dbReference type="PANTHER" id="PTHR39594">
    <property type="entry name" value="PROTEIN YCHQ"/>
    <property type="match status" value="1"/>
</dbReference>
<dbReference type="OrthoDB" id="5588650at2"/>
<proteinExistence type="predicted"/>
<dbReference type="Pfam" id="PF04247">
    <property type="entry name" value="SirB"/>
    <property type="match status" value="1"/>
</dbReference>
<reference evidence="2 3" key="1">
    <citation type="journal article" date="2013" name="Genome Announc.">
        <title>Genome Sequence of the Polycyclic Aromatic Hydrocarbon-Degrading Bacterium Strain Marinobacter nanhaiticus D15-8WT.</title>
        <authorList>
            <person name="Cui Z."/>
            <person name="Gao W."/>
            <person name="Li Q."/>
            <person name="Xu G."/>
            <person name="Zheng L."/>
        </authorList>
    </citation>
    <scope>NUCLEOTIDE SEQUENCE [LARGE SCALE GENOMIC DNA]</scope>
    <source>
        <strain evidence="2 3">D15-8W</strain>
    </source>
</reference>
<feature type="transmembrane region" description="Helical" evidence="1">
    <location>
        <begin position="72"/>
        <end position="91"/>
    </location>
</feature>
<dbReference type="STRING" id="626887.J057_13576"/>
<feature type="transmembrane region" description="Helical" evidence="1">
    <location>
        <begin position="103"/>
        <end position="119"/>
    </location>
</feature>
<feature type="transmembrane region" description="Helical" evidence="1">
    <location>
        <begin position="49"/>
        <end position="66"/>
    </location>
</feature>
<dbReference type="PATRIC" id="fig|626887.3.peg.2718"/>
<evidence type="ECO:0000313" key="3">
    <source>
        <dbReference type="Proteomes" id="UP000013165"/>
    </source>
</evidence>
<dbReference type="PANTHER" id="PTHR39594:SF1">
    <property type="entry name" value="PROTEIN YCHQ"/>
    <property type="match status" value="1"/>
</dbReference>
<dbReference type="InterPro" id="IPR007360">
    <property type="entry name" value="SirB"/>
</dbReference>
<dbReference type="EMBL" id="APLQ01000011">
    <property type="protein sequence ID" value="ENO16388.1"/>
    <property type="molecule type" value="Genomic_DNA"/>
</dbReference>
<comment type="caution">
    <text evidence="2">The sequence shown here is derived from an EMBL/GenBank/DDBJ whole genome shotgun (WGS) entry which is preliminary data.</text>
</comment>
<evidence type="ECO:0000313" key="2">
    <source>
        <dbReference type="EMBL" id="ENO16388.1"/>
    </source>
</evidence>
<keyword evidence="1" id="KW-1133">Transmembrane helix</keyword>
<keyword evidence="1" id="KW-0812">Transmembrane</keyword>
<dbReference type="HOGENOM" id="CLU_123860_1_0_6"/>
<gene>
    <name evidence="2" type="ORF">J057_13576</name>
</gene>
<organism evidence="2 3">
    <name type="scientific">Marinobacter nanhaiticus D15-8W</name>
    <dbReference type="NCBI Taxonomy" id="626887"/>
    <lineage>
        <taxon>Bacteria</taxon>
        <taxon>Pseudomonadati</taxon>
        <taxon>Pseudomonadota</taxon>
        <taxon>Gammaproteobacteria</taxon>
        <taxon>Pseudomonadales</taxon>
        <taxon>Marinobacteraceae</taxon>
        <taxon>Marinobacter</taxon>
    </lineage>
</organism>
<dbReference type="PIRSF" id="PIRSF005610">
    <property type="entry name" value="SirB"/>
    <property type="match status" value="1"/>
</dbReference>
<dbReference type="AlphaFoldDB" id="N6X5K1"/>
<sequence length="124" mass="13925">MQWYPLLKHIHITTAGLTAVLFILRLALDAGGRPGWRSTPLKWLPHLNDTLLLAAAIGLLVVTGWMPFVHHWLTGKVILLLGYIVAGRYAIKPRYGRSTRITAATLALFQLALIFWLALNKPMF</sequence>
<protein>
    <submittedName>
        <fullName evidence="2">Invasion protein</fullName>
    </submittedName>
</protein>
<keyword evidence="3" id="KW-1185">Reference proteome</keyword>
<feature type="transmembrane region" description="Helical" evidence="1">
    <location>
        <begin position="6"/>
        <end position="28"/>
    </location>
</feature>
<dbReference type="eggNOG" id="COG3094">
    <property type="taxonomic scope" value="Bacteria"/>
</dbReference>
<dbReference type="GO" id="GO:0005886">
    <property type="term" value="C:plasma membrane"/>
    <property type="evidence" value="ECO:0007669"/>
    <property type="project" value="TreeGrafter"/>
</dbReference>
<name>N6X5K1_9GAMM</name>
<evidence type="ECO:0000256" key="1">
    <source>
        <dbReference type="SAM" id="Phobius"/>
    </source>
</evidence>